<dbReference type="RefSeq" id="WP_324698116.1">
    <property type="nucleotide sequence ID" value="NZ_JAYMYJ010000152.1"/>
</dbReference>
<dbReference type="EMBL" id="JAYMYJ010000152">
    <property type="protein sequence ID" value="MEB4593299.1"/>
    <property type="molecule type" value="Genomic_DNA"/>
</dbReference>
<proteinExistence type="predicted"/>
<sequence length="104" mass="11709">MNNQTKCINIKTIDCEQSLAFRFMRTAKWVALLLMIGIGAGSAYIQFQHQQNVNWMFFSICMVCGIILFWIGHSIMISECVTKRRCGSCGKVSPMSGGVPIRQI</sequence>
<organism evidence="2 3">
    <name type="scientific">Candidatus Thiothrix phosphatis</name>
    <dbReference type="NCBI Taxonomy" id="3112415"/>
    <lineage>
        <taxon>Bacteria</taxon>
        <taxon>Pseudomonadati</taxon>
        <taxon>Pseudomonadota</taxon>
        <taxon>Gammaproteobacteria</taxon>
        <taxon>Thiotrichales</taxon>
        <taxon>Thiotrichaceae</taxon>
        <taxon>Thiothrix</taxon>
    </lineage>
</organism>
<dbReference type="Proteomes" id="UP001308005">
    <property type="component" value="Unassembled WGS sequence"/>
</dbReference>
<feature type="transmembrane region" description="Helical" evidence="1">
    <location>
        <begin position="29"/>
        <end position="47"/>
    </location>
</feature>
<feature type="transmembrane region" description="Helical" evidence="1">
    <location>
        <begin position="53"/>
        <end position="75"/>
    </location>
</feature>
<protein>
    <submittedName>
        <fullName evidence="2">Uncharacterized protein</fullName>
    </submittedName>
</protein>
<reference evidence="2 3" key="2">
    <citation type="submission" date="2024-01" db="EMBL/GenBank/DDBJ databases">
        <authorList>
            <person name="Xie X."/>
        </authorList>
    </citation>
    <scope>NUCLEOTIDE SEQUENCE [LARGE SCALE GENOMIC DNA]</scope>
    <source>
        <strain evidence="2">SCUT-1</strain>
    </source>
</reference>
<evidence type="ECO:0000313" key="3">
    <source>
        <dbReference type="Proteomes" id="UP001308005"/>
    </source>
</evidence>
<reference evidence="3" key="1">
    <citation type="submission" date="2023-07" db="EMBL/GenBank/DDBJ databases">
        <title>The carbon used by Thiothrix.</title>
        <authorList>
            <person name="Chen L."/>
        </authorList>
    </citation>
    <scope>NUCLEOTIDE SEQUENCE [LARGE SCALE GENOMIC DNA]</scope>
</reference>
<evidence type="ECO:0000313" key="2">
    <source>
        <dbReference type="EMBL" id="MEB4593299.1"/>
    </source>
</evidence>
<keyword evidence="1" id="KW-0812">Transmembrane</keyword>
<keyword evidence="1" id="KW-0472">Membrane</keyword>
<comment type="caution">
    <text evidence="2">The sequence shown here is derived from an EMBL/GenBank/DDBJ whole genome shotgun (WGS) entry which is preliminary data.</text>
</comment>
<gene>
    <name evidence="2" type="ORF">VSS37_20140</name>
</gene>
<accession>A0ABU6D4R3</accession>
<keyword evidence="3" id="KW-1185">Reference proteome</keyword>
<name>A0ABU6D4R3_9GAMM</name>
<evidence type="ECO:0000256" key="1">
    <source>
        <dbReference type="SAM" id="Phobius"/>
    </source>
</evidence>
<keyword evidence="1" id="KW-1133">Transmembrane helix</keyword>